<evidence type="ECO:0000256" key="6">
    <source>
        <dbReference type="RuleBase" id="RU368020"/>
    </source>
</evidence>
<dbReference type="Gene3D" id="3.30.70.20">
    <property type="match status" value="1"/>
</dbReference>
<reference evidence="9" key="1">
    <citation type="journal article" date="2015" name="Genome Announc.">
        <title>Draft Genome Sequence of an Anaerobic Ammonium-Oxidizing Bacterium, "Candidatus Brocadia sinica".</title>
        <authorList>
            <person name="Oshiki M."/>
            <person name="Shinyako-Hata K."/>
            <person name="Satoh H."/>
            <person name="Okabe S."/>
        </authorList>
    </citation>
    <scope>NUCLEOTIDE SEQUENCE [LARGE SCALE GENOMIC DNA]</scope>
    <source>
        <strain evidence="9">JPN1</strain>
    </source>
</reference>
<keyword evidence="4 6" id="KW-0408">Iron</keyword>
<evidence type="ECO:0000313" key="8">
    <source>
        <dbReference type="EMBL" id="GAN33547.1"/>
    </source>
</evidence>
<organism evidence="8 9">
    <name type="scientific">Candidatus Brocadia sinica JPN1</name>
    <dbReference type="NCBI Taxonomy" id="1197129"/>
    <lineage>
        <taxon>Bacteria</taxon>
        <taxon>Pseudomonadati</taxon>
        <taxon>Planctomycetota</taxon>
        <taxon>Candidatus Brocadiia</taxon>
        <taxon>Candidatus Brocadiales</taxon>
        <taxon>Candidatus Brocadiaceae</taxon>
        <taxon>Candidatus Brocadia</taxon>
    </lineage>
</organism>
<gene>
    <name evidence="8" type="ORF">BROSI_A2072</name>
</gene>
<keyword evidence="1 6" id="KW-0813">Transport</keyword>
<dbReference type="InterPro" id="IPR051269">
    <property type="entry name" value="Fe-S_cluster_ET"/>
</dbReference>
<evidence type="ECO:0000256" key="4">
    <source>
        <dbReference type="ARBA" id="ARBA00023004"/>
    </source>
</evidence>
<evidence type="ECO:0000256" key="5">
    <source>
        <dbReference type="ARBA" id="ARBA00023014"/>
    </source>
</evidence>
<dbReference type="PROSITE" id="PS51379">
    <property type="entry name" value="4FE4S_FER_2"/>
    <property type="match status" value="1"/>
</dbReference>
<dbReference type="PROSITE" id="PS00198">
    <property type="entry name" value="4FE4S_FER_1"/>
    <property type="match status" value="1"/>
</dbReference>
<protein>
    <recommendedName>
        <fullName evidence="6">Ferredoxin</fullName>
    </recommendedName>
</protein>
<dbReference type="SUPFAM" id="SSF54862">
    <property type="entry name" value="4Fe-4S ferredoxins"/>
    <property type="match status" value="1"/>
</dbReference>
<dbReference type="Proteomes" id="UP000032309">
    <property type="component" value="Unassembled WGS sequence"/>
</dbReference>
<dbReference type="InterPro" id="IPR001080">
    <property type="entry name" value="3Fe4S_ferredoxin"/>
</dbReference>
<dbReference type="PANTHER" id="PTHR36923">
    <property type="entry name" value="FERREDOXIN"/>
    <property type="match status" value="1"/>
</dbReference>
<dbReference type="InterPro" id="IPR017896">
    <property type="entry name" value="4Fe4S_Fe-S-bd"/>
</dbReference>
<evidence type="ECO:0000256" key="3">
    <source>
        <dbReference type="ARBA" id="ARBA00022982"/>
    </source>
</evidence>
<comment type="function">
    <text evidence="6">Ferredoxins are iron-sulfur proteins that transfer electrons in a wide variety of metabolic reactions.</text>
</comment>
<keyword evidence="2 6" id="KW-0479">Metal-binding</keyword>
<proteinExistence type="predicted"/>
<feature type="domain" description="4Fe-4S ferredoxin-type" evidence="7">
    <location>
        <begin position="1"/>
        <end position="29"/>
    </location>
</feature>
<dbReference type="Pfam" id="PF13370">
    <property type="entry name" value="Fer4_13"/>
    <property type="match status" value="1"/>
</dbReference>
<sequence>MRAKVDADVCTGCELCTQTCPEIFFMQGDVAVAKNIEVPSEQEDACRQAAEECPVEAIIIEE</sequence>
<evidence type="ECO:0000313" key="9">
    <source>
        <dbReference type="Proteomes" id="UP000032309"/>
    </source>
</evidence>
<keyword evidence="3 6" id="KW-0249">Electron transport</keyword>
<keyword evidence="9" id="KW-1185">Reference proteome</keyword>
<accession>A0ABQ0JXR6</accession>
<dbReference type="PRINTS" id="PR00352">
    <property type="entry name" value="3FE4SFRDOXIN"/>
</dbReference>
<evidence type="ECO:0000256" key="2">
    <source>
        <dbReference type="ARBA" id="ARBA00022723"/>
    </source>
</evidence>
<evidence type="ECO:0000259" key="7">
    <source>
        <dbReference type="PROSITE" id="PS51379"/>
    </source>
</evidence>
<dbReference type="PANTHER" id="PTHR36923:SF3">
    <property type="entry name" value="FERREDOXIN"/>
    <property type="match status" value="1"/>
</dbReference>
<keyword evidence="5 6" id="KW-0411">Iron-sulfur</keyword>
<evidence type="ECO:0000256" key="1">
    <source>
        <dbReference type="ARBA" id="ARBA00022448"/>
    </source>
</evidence>
<comment type="caution">
    <text evidence="8">The sequence shown here is derived from an EMBL/GenBank/DDBJ whole genome shotgun (WGS) entry which is preliminary data.</text>
</comment>
<dbReference type="InterPro" id="IPR017900">
    <property type="entry name" value="4Fe4S_Fe_S_CS"/>
</dbReference>
<dbReference type="RefSeq" id="WP_052563581.1">
    <property type="nucleotide sequence ID" value="NZ_BAFN01000001.1"/>
</dbReference>
<dbReference type="EMBL" id="BAFN01000001">
    <property type="protein sequence ID" value="GAN33547.1"/>
    <property type="molecule type" value="Genomic_DNA"/>
</dbReference>
<name>A0ABQ0JXR6_9BACT</name>